<keyword evidence="2" id="KW-0812">Transmembrane</keyword>
<evidence type="ECO:0000256" key="1">
    <source>
        <dbReference type="ARBA" id="ARBA00004167"/>
    </source>
</evidence>
<evidence type="ECO:0000313" key="6">
    <source>
        <dbReference type="EMBL" id="NAS21647.1"/>
    </source>
</evidence>
<evidence type="ECO:0000256" key="5">
    <source>
        <dbReference type="SAM" id="SignalP"/>
    </source>
</evidence>
<dbReference type="RefSeq" id="WP_161479068.1">
    <property type="nucleotide sequence ID" value="NZ_WXEW01000002.1"/>
</dbReference>
<comment type="caution">
    <text evidence="6">The sequence shown here is derived from an EMBL/GenBank/DDBJ whole genome shotgun (WGS) entry which is preliminary data.</text>
</comment>
<feature type="signal peptide" evidence="5">
    <location>
        <begin position="1"/>
        <end position="23"/>
    </location>
</feature>
<evidence type="ECO:0008006" key="8">
    <source>
        <dbReference type="Google" id="ProtNLM"/>
    </source>
</evidence>
<dbReference type="Pfam" id="PF04228">
    <property type="entry name" value="Zn_peptidase"/>
    <property type="match status" value="1"/>
</dbReference>
<protein>
    <recommendedName>
        <fullName evidence="8">Metalloprotease</fullName>
    </recommendedName>
</protein>
<dbReference type="Proteomes" id="UP000479526">
    <property type="component" value="Unassembled WGS sequence"/>
</dbReference>
<dbReference type="AlphaFoldDB" id="A0A7C9J1B8"/>
<name>A0A7C9J1B8_9ACTN</name>
<evidence type="ECO:0000256" key="2">
    <source>
        <dbReference type="ARBA" id="ARBA00022692"/>
    </source>
</evidence>
<proteinExistence type="predicted"/>
<keyword evidence="7" id="KW-1185">Reference proteome</keyword>
<keyword evidence="5" id="KW-0732">Signal</keyword>
<sequence>MRIPLIALASGALSVLVVTGSAAQATFSPPPLAAAPSAADPAATTPAPMAAPAAAKRVFPTVLTKNRLYRSGAVDSFTCSPGEPRAGSANSLKAYLLKVARCVNGMYARQFRAAGLGAYRVPKIIIRASGTKTPCGKLSNTYTAHYCPSSQTIYQFLPKATIRNPWGLTLAKTMAHEIGHHAQQRAGIVPAFNRLYAQARTKTARNYLSHRVEQQAECMAGVFLGSVQESLPVVFEEWDQVVDWAAKHASDTVHGKGRNQAFWLERGYDSQSFLSCNTWTAPNARVA</sequence>
<accession>A0A7C9J1B8</accession>
<dbReference type="InterPro" id="IPR007343">
    <property type="entry name" value="Uncharacterised_pept_Zn_put"/>
</dbReference>
<evidence type="ECO:0000313" key="7">
    <source>
        <dbReference type="Proteomes" id="UP000479526"/>
    </source>
</evidence>
<keyword evidence="3" id="KW-1133">Transmembrane helix</keyword>
<reference evidence="6 7" key="1">
    <citation type="submission" date="2020-01" db="EMBL/GenBank/DDBJ databases">
        <title>Herbidospora sp. NEAU-GS84 nov., a novel actinomycete isolated from soil.</title>
        <authorList>
            <person name="Han L."/>
        </authorList>
    </citation>
    <scope>NUCLEOTIDE SEQUENCE [LARGE SCALE GENOMIC DNA]</scope>
    <source>
        <strain evidence="6 7">NEAU-GS84</strain>
    </source>
</reference>
<feature type="chain" id="PRO_5038796893" description="Metalloprotease" evidence="5">
    <location>
        <begin position="24"/>
        <end position="287"/>
    </location>
</feature>
<organism evidence="6 7">
    <name type="scientific">Herbidospora solisilvae</name>
    <dbReference type="NCBI Taxonomy" id="2696284"/>
    <lineage>
        <taxon>Bacteria</taxon>
        <taxon>Bacillati</taxon>
        <taxon>Actinomycetota</taxon>
        <taxon>Actinomycetes</taxon>
        <taxon>Streptosporangiales</taxon>
        <taxon>Streptosporangiaceae</taxon>
        <taxon>Herbidospora</taxon>
    </lineage>
</organism>
<dbReference type="PANTHER" id="PTHR30168">
    <property type="entry name" value="PUTATIVE MEMBRANE PROTEIN YPFJ"/>
    <property type="match status" value="1"/>
</dbReference>
<evidence type="ECO:0000256" key="3">
    <source>
        <dbReference type="ARBA" id="ARBA00022989"/>
    </source>
</evidence>
<evidence type="ECO:0000256" key="4">
    <source>
        <dbReference type="ARBA" id="ARBA00023136"/>
    </source>
</evidence>
<keyword evidence="4" id="KW-0472">Membrane</keyword>
<comment type="subcellular location">
    <subcellularLocation>
        <location evidence="1">Membrane</location>
        <topology evidence="1">Single-pass membrane protein</topology>
    </subcellularLocation>
</comment>
<dbReference type="PANTHER" id="PTHR30168:SF0">
    <property type="entry name" value="INNER MEMBRANE PROTEIN"/>
    <property type="match status" value="1"/>
</dbReference>
<dbReference type="EMBL" id="WXEW01000002">
    <property type="protein sequence ID" value="NAS21647.1"/>
    <property type="molecule type" value="Genomic_DNA"/>
</dbReference>
<gene>
    <name evidence="6" type="ORF">GT755_08110</name>
</gene>
<dbReference type="GO" id="GO:0016020">
    <property type="term" value="C:membrane"/>
    <property type="evidence" value="ECO:0007669"/>
    <property type="project" value="UniProtKB-SubCell"/>
</dbReference>